<feature type="transmembrane region" description="Helical" evidence="6">
    <location>
        <begin position="359"/>
        <end position="377"/>
    </location>
</feature>
<comment type="subcellular location">
    <subcellularLocation>
        <location evidence="1">Cell membrane</location>
        <topology evidence="1">Multi-pass membrane protein</topology>
    </subcellularLocation>
</comment>
<keyword evidence="5 6" id="KW-0472">Membrane</keyword>
<evidence type="ECO:0000256" key="3">
    <source>
        <dbReference type="ARBA" id="ARBA00022692"/>
    </source>
</evidence>
<evidence type="ECO:0000256" key="1">
    <source>
        <dbReference type="ARBA" id="ARBA00004651"/>
    </source>
</evidence>
<feature type="transmembrane region" description="Helical" evidence="6">
    <location>
        <begin position="646"/>
        <end position="669"/>
    </location>
</feature>
<feature type="transmembrane region" description="Helical" evidence="6">
    <location>
        <begin position="270"/>
        <end position="291"/>
    </location>
</feature>
<evidence type="ECO:0000259" key="7">
    <source>
        <dbReference type="Pfam" id="PF03176"/>
    </source>
</evidence>
<dbReference type="EMBL" id="PIPW01000002">
    <property type="protein sequence ID" value="RUO52750.1"/>
    <property type="molecule type" value="Genomic_DNA"/>
</dbReference>
<evidence type="ECO:0000256" key="4">
    <source>
        <dbReference type="ARBA" id="ARBA00022989"/>
    </source>
</evidence>
<evidence type="ECO:0000313" key="9">
    <source>
        <dbReference type="Proteomes" id="UP000287198"/>
    </source>
</evidence>
<dbReference type="GO" id="GO:0005886">
    <property type="term" value="C:plasma membrane"/>
    <property type="evidence" value="ECO:0007669"/>
    <property type="project" value="UniProtKB-SubCell"/>
</dbReference>
<feature type="transmembrane region" description="Helical" evidence="6">
    <location>
        <begin position="297"/>
        <end position="318"/>
    </location>
</feature>
<dbReference type="Proteomes" id="UP000287198">
    <property type="component" value="Unassembled WGS sequence"/>
</dbReference>
<protein>
    <submittedName>
        <fullName evidence="8">RND transporter</fullName>
    </submittedName>
</protein>
<evidence type="ECO:0000256" key="5">
    <source>
        <dbReference type="ARBA" id="ARBA00023136"/>
    </source>
</evidence>
<reference evidence="9" key="1">
    <citation type="journal article" date="2018" name="Front. Microbiol.">
        <title>Genome-Based Analysis Reveals the Taxonomy and Diversity of the Family Idiomarinaceae.</title>
        <authorList>
            <person name="Liu Y."/>
            <person name="Lai Q."/>
            <person name="Shao Z."/>
        </authorList>
    </citation>
    <scope>NUCLEOTIDE SEQUENCE [LARGE SCALE GENOMIC DNA]</scope>
    <source>
        <strain evidence="9">BH195</strain>
    </source>
</reference>
<name>A0A432XVJ6_9GAMM</name>
<dbReference type="RefSeq" id="WP_126763183.1">
    <property type="nucleotide sequence ID" value="NZ_JBHLTZ010000012.1"/>
</dbReference>
<dbReference type="Gene3D" id="1.20.1640.10">
    <property type="entry name" value="Multidrug efflux transporter AcrB transmembrane domain"/>
    <property type="match status" value="2"/>
</dbReference>
<feature type="transmembrane region" description="Helical" evidence="6">
    <location>
        <begin position="244"/>
        <end position="263"/>
    </location>
</feature>
<dbReference type="OrthoDB" id="9780358at2"/>
<feature type="transmembrane region" description="Helical" evidence="6">
    <location>
        <begin position="705"/>
        <end position="724"/>
    </location>
</feature>
<dbReference type="SUPFAM" id="SSF82866">
    <property type="entry name" value="Multidrug efflux transporter AcrB transmembrane domain"/>
    <property type="match status" value="2"/>
</dbReference>
<keyword evidence="4 6" id="KW-1133">Transmembrane helix</keyword>
<feature type="transmembrane region" description="Helical" evidence="6">
    <location>
        <begin position="675"/>
        <end position="693"/>
    </location>
</feature>
<evidence type="ECO:0000256" key="2">
    <source>
        <dbReference type="ARBA" id="ARBA00022475"/>
    </source>
</evidence>
<dbReference type="AlphaFoldDB" id="A0A432XVJ6"/>
<feature type="domain" description="Membrane transport protein MMPL" evidence="7">
    <location>
        <begin position="132"/>
        <end position="379"/>
    </location>
</feature>
<feature type="transmembrane region" description="Helical" evidence="6">
    <location>
        <begin position="330"/>
        <end position="353"/>
    </location>
</feature>
<dbReference type="InterPro" id="IPR050545">
    <property type="entry name" value="Mycobact_MmpL"/>
</dbReference>
<dbReference type="Pfam" id="PF03176">
    <property type="entry name" value="MMPL"/>
    <property type="match status" value="1"/>
</dbReference>
<sequence length="761" mass="83308">MWKRWLSLMVIGFVALLGLFAYQAQTTSWQSSLLDTLPADANPYHRAYQSSQQPNEQQILLWLQVPAQDAEALREAVESGLLELAAGQPEITPNSQLALAPMLDFYRKYSGSFATPADRQQLRNAPQHLINAAQRKLQQPAPVLVDITADPLLLTQTYVEQLPDLMPGFSFDAPFYVREGANYELLVALTSGADALSQSESQQVVRKIEQFTNGLQQSFDTLELARSGLIFHASAAADQAKAEMTWFGGLSLVMVVLLFILIFRSLQHLLFTLLVITVAGLVGFSVVMLLFAEPHVLMLVFATTLIGLCIDYVFHASIAASHGASSWRAVVPALWLGGLTTIVGYALLIFLPLPLLQQLGVFMAAALLCVLVLVIYLTPRWRSWKAPAPGWQRLHQRIAQSYSFNQSALTPWLLVVLAVLLATALLYQHQSNDSVRQLASSPASLLEQEKLLRDKTQVYFDADVLLINGDNEARLNAAYAEIATLLPQWQQQGLISRWQSLFDYVLPPSQQQAVITAQHALWQQPEGQSYLQWLGIDTPQPDIAGLAEHPLYSLFVYPMAQEQPAADAATGYIGVVRLAGITDRVALINELQNYPAVELYNPLLQASSALGEHRQQLRIWLAGLLLIAAALLSWRLRRSAPWPQRAFISLQVIAVITIALSAALLVAMFTQALNVFHWVGAILVLVLGLDYGIFCASDVRREHALQAISLSALTTAIAFGALSFSATPAIAAFGSVVLVGVLVSALIAPCIKPSQTASGPG</sequence>
<dbReference type="PANTHER" id="PTHR33406:SF13">
    <property type="entry name" value="MEMBRANE PROTEIN YDFJ"/>
    <property type="match status" value="1"/>
</dbReference>
<feature type="transmembrane region" description="Helical" evidence="6">
    <location>
        <begin position="409"/>
        <end position="427"/>
    </location>
</feature>
<feature type="transmembrane region" description="Helical" evidence="6">
    <location>
        <begin position="617"/>
        <end position="634"/>
    </location>
</feature>
<evidence type="ECO:0000256" key="6">
    <source>
        <dbReference type="SAM" id="Phobius"/>
    </source>
</evidence>
<dbReference type="InterPro" id="IPR004869">
    <property type="entry name" value="MMPL_dom"/>
</dbReference>
<keyword evidence="2" id="KW-1003">Cell membrane</keyword>
<proteinExistence type="predicted"/>
<comment type="caution">
    <text evidence="8">The sequence shown here is derived from an EMBL/GenBank/DDBJ whole genome shotgun (WGS) entry which is preliminary data.</text>
</comment>
<organism evidence="8 9">
    <name type="scientific">Pseudidiomarina halophila</name>
    <dbReference type="NCBI Taxonomy" id="1449799"/>
    <lineage>
        <taxon>Bacteria</taxon>
        <taxon>Pseudomonadati</taxon>
        <taxon>Pseudomonadota</taxon>
        <taxon>Gammaproteobacteria</taxon>
        <taxon>Alteromonadales</taxon>
        <taxon>Idiomarinaceae</taxon>
        <taxon>Pseudidiomarina</taxon>
    </lineage>
</organism>
<gene>
    <name evidence="8" type="ORF">CWI69_06830</name>
</gene>
<accession>A0A432XVJ6</accession>
<dbReference type="PANTHER" id="PTHR33406">
    <property type="entry name" value="MEMBRANE PROTEIN MJ1562-RELATED"/>
    <property type="match status" value="1"/>
</dbReference>
<evidence type="ECO:0000313" key="8">
    <source>
        <dbReference type="EMBL" id="RUO52750.1"/>
    </source>
</evidence>
<feature type="transmembrane region" description="Helical" evidence="6">
    <location>
        <begin position="730"/>
        <end position="751"/>
    </location>
</feature>
<keyword evidence="9" id="KW-1185">Reference proteome</keyword>
<keyword evidence="3 6" id="KW-0812">Transmembrane</keyword>